<dbReference type="InterPro" id="IPR005940">
    <property type="entry name" value="Anthranilate_Pribosyl_Tfrase"/>
</dbReference>
<comment type="catalytic activity">
    <reaction evidence="5">
        <text>N-(5-phospho-beta-D-ribosyl)anthranilate + diphosphate = 5-phospho-alpha-D-ribose 1-diphosphate + anthranilate</text>
        <dbReference type="Rhea" id="RHEA:11768"/>
        <dbReference type="ChEBI" id="CHEBI:16567"/>
        <dbReference type="ChEBI" id="CHEBI:18277"/>
        <dbReference type="ChEBI" id="CHEBI:33019"/>
        <dbReference type="ChEBI" id="CHEBI:58017"/>
        <dbReference type="EC" id="2.4.2.18"/>
    </reaction>
</comment>
<dbReference type="InterPro" id="IPR036320">
    <property type="entry name" value="Glycosyl_Trfase_fam3_N_dom_sf"/>
</dbReference>
<dbReference type="InterPro" id="IPR035902">
    <property type="entry name" value="Nuc_phospho_transferase"/>
</dbReference>
<proteinExistence type="inferred from homology"/>
<dbReference type="InterPro" id="IPR017459">
    <property type="entry name" value="Glycosyl_Trfase_fam3_N_dom"/>
</dbReference>
<keyword evidence="1 5" id="KW-0328">Glycosyltransferase</keyword>
<keyword evidence="5" id="KW-0028">Amino-acid biosynthesis</keyword>
<reference evidence="8 9" key="1">
    <citation type="submission" date="2023-07" db="EMBL/GenBank/DDBJ databases">
        <title>Genomic Encyclopedia of Type Strains, Phase IV (KMG-IV): sequencing the most valuable type-strain genomes for metagenomic binning, comparative biology and taxonomic classification.</title>
        <authorList>
            <person name="Goeker M."/>
        </authorList>
    </citation>
    <scope>NUCLEOTIDE SEQUENCE [LARGE SCALE GENOMIC DNA]</scope>
    <source>
        <strain evidence="8 9">DSM 12751</strain>
    </source>
</reference>
<dbReference type="InterPro" id="IPR000312">
    <property type="entry name" value="Glycosyl_Trfase_fam3"/>
</dbReference>
<feature type="binding site" evidence="5">
    <location>
        <position position="227"/>
    </location>
    <ligand>
        <name>Mg(2+)</name>
        <dbReference type="ChEBI" id="CHEBI:18420"/>
        <label>1</label>
    </ligand>
</feature>
<feature type="binding site" evidence="5">
    <location>
        <position position="81"/>
    </location>
    <ligand>
        <name>5-phospho-alpha-D-ribose 1-diphosphate</name>
        <dbReference type="ChEBI" id="CHEBI:58017"/>
    </ligand>
</feature>
<dbReference type="RefSeq" id="WP_307392640.1">
    <property type="nucleotide sequence ID" value="NZ_BAAADK010000011.1"/>
</dbReference>
<comment type="caution">
    <text evidence="8">The sequence shown here is derived from an EMBL/GenBank/DDBJ whole genome shotgun (WGS) entry which is preliminary data.</text>
</comment>
<feature type="domain" description="Glycosyl transferase family 3" evidence="6">
    <location>
        <begin position="74"/>
        <end position="324"/>
    </location>
</feature>
<comment type="subunit">
    <text evidence="5">Homodimer.</text>
</comment>
<keyword evidence="3 5" id="KW-0822">Tryptophan biosynthesis</keyword>
<dbReference type="HAMAP" id="MF_00211">
    <property type="entry name" value="TrpD"/>
    <property type="match status" value="1"/>
</dbReference>
<gene>
    <name evidence="5" type="primary">trpD</name>
    <name evidence="8" type="ORF">J2S11_001376</name>
</gene>
<comment type="function">
    <text evidence="5">Catalyzes the transfer of the phosphoribosyl group of 5-phosphorylribose-1-pyrophosphate (PRPP) to anthranilate to yield N-(5'-phosphoribosyl)-anthranilate (PRA).</text>
</comment>
<feature type="domain" description="Glycosyl transferase family 3 N-terminal" evidence="7">
    <location>
        <begin position="3"/>
        <end position="65"/>
    </location>
</feature>
<accession>A0ABT9VWV4</accession>
<organism evidence="8 9">
    <name type="scientific">Caldalkalibacillus horti</name>
    <dbReference type="NCBI Taxonomy" id="77523"/>
    <lineage>
        <taxon>Bacteria</taxon>
        <taxon>Bacillati</taxon>
        <taxon>Bacillota</taxon>
        <taxon>Bacilli</taxon>
        <taxon>Bacillales</taxon>
        <taxon>Bacillaceae</taxon>
        <taxon>Caldalkalibacillus</taxon>
    </lineage>
</organism>
<keyword evidence="5" id="KW-0479">Metal-binding</keyword>
<dbReference type="PANTHER" id="PTHR43285">
    <property type="entry name" value="ANTHRANILATE PHOSPHORIBOSYLTRANSFERASE"/>
    <property type="match status" value="1"/>
</dbReference>
<feature type="binding site" evidence="5">
    <location>
        <position position="93"/>
    </location>
    <ligand>
        <name>Mg(2+)</name>
        <dbReference type="ChEBI" id="CHEBI:18420"/>
        <label>1</label>
    </ligand>
</feature>
<dbReference type="Pfam" id="PF00591">
    <property type="entry name" value="Glycos_transf_3"/>
    <property type="match status" value="1"/>
</dbReference>
<keyword evidence="5" id="KW-0460">Magnesium</keyword>
<feature type="binding site" evidence="5">
    <location>
        <position position="89"/>
    </location>
    <ligand>
        <name>5-phospho-alpha-D-ribose 1-diphosphate</name>
        <dbReference type="ChEBI" id="CHEBI:58017"/>
    </ligand>
</feature>
<keyword evidence="9" id="KW-1185">Reference proteome</keyword>
<protein>
    <recommendedName>
        <fullName evidence="5">Anthranilate phosphoribosyltransferase</fullName>
        <ecNumber evidence="5">2.4.2.18</ecNumber>
    </recommendedName>
</protein>
<evidence type="ECO:0000313" key="8">
    <source>
        <dbReference type="EMBL" id="MDQ0165475.1"/>
    </source>
</evidence>
<feature type="binding site" evidence="5">
    <location>
        <position position="112"/>
    </location>
    <ligand>
        <name>anthranilate</name>
        <dbReference type="ChEBI" id="CHEBI:16567"/>
        <label>1</label>
    </ligand>
</feature>
<feature type="binding site" evidence="5">
    <location>
        <position position="227"/>
    </location>
    <ligand>
        <name>Mg(2+)</name>
        <dbReference type="ChEBI" id="CHEBI:18420"/>
        <label>2</label>
    </ligand>
</feature>
<dbReference type="SUPFAM" id="SSF47648">
    <property type="entry name" value="Nucleoside phosphorylase/phosphoribosyltransferase N-terminal domain"/>
    <property type="match status" value="1"/>
</dbReference>
<evidence type="ECO:0000259" key="7">
    <source>
        <dbReference type="Pfam" id="PF02885"/>
    </source>
</evidence>
<evidence type="ECO:0000256" key="2">
    <source>
        <dbReference type="ARBA" id="ARBA00022679"/>
    </source>
</evidence>
<feature type="binding site" evidence="5">
    <location>
        <begin position="91"/>
        <end position="94"/>
    </location>
    <ligand>
        <name>5-phospho-alpha-D-ribose 1-diphosphate</name>
        <dbReference type="ChEBI" id="CHEBI:58017"/>
    </ligand>
</feature>
<evidence type="ECO:0000313" key="9">
    <source>
        <dbReference type="Proteomes" id="UP001235840"/>
    </source>
</evidence>
<feature type="binding site" evidence="5">
    <location>
        <position position="81"/>
    </location>
    <ligand>
        <name>anthranilate</name>
        <dbReference type="ChEBI" id="CHEBI:16567"/>
        <label>1</label>
    </ligand>
</feature>
<dbReference type="EMBL" id="JAUSTY010000005">
    <property type="protein sequence ID" value="MDQ0165475.1"/>
    <property type="molecule type" value="Genomic_DNA"/>
</dbReference>
<comment type="pathway">
    <text evidence="5">Amino-acid biosynthesis; L-tryptophan biosynthesis; L-tryptophan from chorismate: step 2/5.</text>
</comment>
<feature type="binding site" evidence="5">
    <location>
        <position position="226"/>
    </location>
    <ligand>
        <name>Mg(2+)</name>
        <dbReference type="ChEBI" id="CHEBI:18420"/>
        <label>2</label>
    </ligand>
</feature>
<keyword evidence="2 5" id="KW-0808">Transferase</keyword>
<dbReference type="Proteomes" id="UP001235840">
    <property type="component" value="Unassembled WGS sequence"/>
</dbReference>
<dbReference type="SUPFAM" id="SSF52418">
    <property type="entry name" value="Nucleoside phosphorylase/phosphoribosyltransferase catalytic domain"/>
    <property type="match status" value="1"/>
</dbReference>
<keyword evidence="4 5" id="KW-0057">Aromatic amino acid biosynthesis</keyword>
<evidence type="ECO:0000256" key="5">
    <source>
        <dbReference type="HAMAP-Rule" id="MF_00211"/>
    </source>
</evidence>
<feature type="binding site" evidence="5">
    <location>
        <begin position="109"/>
        <end position="117"/>
    </location>
    <ligand>
        <name>5-phospho-alpha-D-ribose 1-diphosphate</name>
        <dbReference type="ChEBI" id="CHEBI:58017"/>
    </ligand>
</feature>
<evidence type="ECO:0000259" key="6">
    <source>
        <dbReference type="Pfam" id="PF00591"/>
    </source>
</evidence>
<dbReference type="EC" id="2.4.2.18" evidence="5"/>
<dbReference type="NCBIfam" id="TIGR01245">
    <property type="entry name" value="trpD"/>
    <property type="match status" value="1"/>
</dbReference>
<feature type="binding site" evidence="5">
    <location>
        <position position="121"/>
    </location>
    <ligand>
        <name>5-phospho-alpha-D-ribose 1-diphosphate</name>
        <dbReference type="ChEBI" id="CHEBI:58017"/>
    </ligand>
</feature>
<dbReference type="PANTHER" id="PTHR43285:SF2">
    <property type="entry name" value="ANTHRANILATE PHOSPHORIBOSYLTRANSFERASE"/>
    <property type="match status" value="1"/>
</dbReference>
<comment type="similarity">
    <text evidence="5">Belongs to the anthranilate phosphoribosyltransferase family.</text>
</comment>
<dbReference type="Gene3D" id="1.20.970.10">
    <property type="entry name" value="Transferase, Pyrimidine Nucleoside Phosphorylase, Chain C"/>
    <property type="match status" value="1"/>
</dbReference>
<name>A0ABT9VWV4_9BACI</name>
<evidence type="ECO:0000256" key="1">
    <source>
        <dbReference type="ARBA" id="ARBA00022676"/>
    </source>
</evidence>
<sequence length="343" mass="37011">MLKETLRKLMAHQRLGRGETYECMNLILAGVATPAQISSFISILSYRGVDTEELIGMIQSMRDHALPIYMDNTDPIVDTCGTGAGGVKTFNVSTASALVASASGLRVAKHGNRAVTSQTGSADVLQELDISVDLTPGEIKKALDQNNMCFMFAPIYHQAMKFAATTRKEIGFRSIFNLLGPLTNPAGAKQQVIGVFDPQYSLKMAEALHEMGSEHVLIVHGQDGLDECTMATETLVTELMDGQITSYSIAPESFGLERSSLHAIQAKSPQESAQIIREVISGKREDVAKDIICLNAGAALYVGEKAGSIGEGVQLAQKLVEEGHVLAHYQRLAQAQGEMKHAY</sequence>
<comment type="cofactor">
    <cofactor evidence="5">
        <name>Mg(2+)</name>
        <dbReference type="ChEBI" id="CHEBI:18420"/>
    </cofactor>
    <text evidence="5">Binds 2 magnesium ions per monomer.</text>
</comment>
<feature type="binding site" evidence="5">
    <location>
        <position position="167"/>
    </location>
    <ligand>
        <name>anthranilate</name>
        <dbReference type="ChEBI" id="CHEBI:16567"/>
        <label>2</label>
    </ligand>
</feature>
<evidence type="ECO:0000256" key="4">
    <source>
        <dbReference type="ARBA" id="ARBA00023141"/>
    </source>
</evidence>
<dbReference type="Pfam" id="PF02885">
    <property type="entry name" value="Glycos_trans_3N"/>
    <property type="match status" value="1"/>
</dbReference>
<dbReference type="GO" id="GO:0004048">
    <property type="term" value="F:anthranilate phosphoribosyltransferase activity"/>
    <property type="evidence" value="ECO:0007669"/>
    <property type="project" value="UniProtKB-EC"/>
</dbReference>
<dbReference type="Gene3D" id="3.40.1030.10">
    <property type="entry name" value="Nucleoside phosphorylase/phosphoribosyltransferase catalytic domain"/>
    <property type="match status" value="1"/>
</dbReference>
<evidence type="ECO:0000256" key="3">
    <source>
        <dbReference type="ARBA" id="ARBA00022822"/>
    </source>
</evidence>
<comment type="caution">
    <text evidence="5">Lacks conserved residue(s) required for the propagation of feature annotation.</text>
</comment>